<reference evidence="4 5" key="1">
    <citation type="journal article" date="2019" name="Nat. Ecol. Evol.">
        <title>Megaphylogeny resolves global patterns of mushroom evolution.</title>
        <authorList>
            <person name="Varga T."/>
            <person name="Krizsan K."/>
            <person name="Foldi C."/>
            <person name="Dima B."/>
            <person name="Sanchez-Garcia M."/>
            <person name="Sanchez-Ramirez S."/>
            <person name="Szollosi G.J."/>
            <person name="Szarkandi J.G."/>
            <person name="Papp V."/>
            <person name="Albert L."/>
            <person name="Andreopoulos W."/>
            <person name="Angelini C."/>
            <person name="Antonin V."/>
            <person name="Barry K.W."/>
            <person name="Bougher N.L."/>
            <person name="Buchanan P."/>
            <person name="Buyck B."/>
            <person name="Bense V."/>
            <person name="Catcheside P."/>
            <person name="Chovatia M."/>
            <person name="Cooper J."/>
            <person name="Damon W."/>
            <person name="Desjardin D."/>
            <person name="Finy P."/>
            <person name="Geml J."/>
            <person name="Haridas S."/>
            <person name="Hughes K."/>
            <person name="Justo A."/>
            <person name="Karasinski D."/>
            <person name="Kautmanova I."/>
            <person name="Kiss B."/>
            <person name="Kocsube S."/>
            <person name="Kotiranta H."/>
            <person name="LaButti K.M."/>
            <person name="Lechner B.E."/>
            <person name="Liimatainen K."/>
            <person name="Lipzen A."/>
            <person name="Lukacs Z."/>
            <person name="Mihaltcheva S."/>
            <person name="Morgado L.N."/>
            <person name="Niskanen T."/>
            <person name="Noordeloos M.E."/>
            <person name="Ohm R.A."/>
            <person name="Ortiz-Santana B."/>
            <person name="Ovrebo C."/>
            <person name="Racz N."/>
            <person name="Riley R."/>
            <person name="Savchenko A."/>
            <person name="Shiryaev A."/>
            <person name="Soop K."/>
            <person name="Spirin V."/>
            <person name="Szebenyi C."/>
            <person name="Tomsovsky M."/>
            <person name="Tulloss R.E."/>
            <person name="Uehling J."/>
            <person name="Grigoriev I.V."/>
            <person name="Vagvolgyi C."/>
            <person name="Papp T."/>
            <person name="Martin F.M."/>
            <person name="Miettinen O."/>
            <person name="Hibbett D.S."/>
            <person name="Nagy L.G."/>
        </authorList>
    </citation>
    <scope>NUCLEOTIDE SEQUENCE [LARGE SCALE GENOMIC DNA]</scope>
    <source>
        <strain evidence="4 5">OMC1185</strain>
    </source>
</reference>
<dbReference type="EMBL" id="ML213506">
    <property type="protein sequence ID" value="TFK54372.1"/>
    <property type="molecule type" value="Genomic_DNA"/>
</dbReference>
<dbReference type="PANTHER" id="PTHR21377:SF0">
    <property type="entry name" value="PROTEIN FAM210B, MITOCHONDRIAL"/>
    <property type="match status" value="1"/>
</dbReference>
<dbReference type="Proteomes" id="UP000305948">
    <property type="component" value="Unassembled WGS sequence"/>
</dbReference>
<evidence type="ECO:0000256" key="2">
    <source>
        <dbReference type="SAM" id="Phobius"/>
    </source>
</evidence>
<dbReference type="InterPro" id="IPR045866">
    <property type="entry name" value="FAM210A/B-like"/>
</dbReference>
<feature type="non-terminal residue" evidence="4">
    <location>
        <position position="1"/>
    </location>
</feature>
<evidence type="ECO:0000256" key="1">
    <source>
        <dbReference type="SAM" id="MobiDB-lite"/>
    </source>
</evidence>
<keyword evidence="2" id="KW-0812">Transmembrane</keyword>
<keyword evidence="5" id="KW-1185">Reference proteome</keyword>
<feature type="domain" description="DUF1279" evidence="3">
    <location>
        <begin position="39"/>
        <end position="148"/>
    </location>
</feature>
<name>A0A5C3NAR7_9AGAM</name>
<dbReference type="GO" id="GO:0005739">
    <property type="term" value="C:mitochondrion"/>
    <property type="evidence" value="ECO:0007669"/>
    <property type="project" value="TreeGrafter"/>
</dbReference>
<organism evidence="4 5">
    <name type="scientific">Heliocybe sulcata</name>
    <dbReference type="NCBI Taxonomy" id="5364"/>
    <lineage>
        <taxon>Eukaryota</taxon>
        <taxon>Fungi</taxon>
        <taxon>Dikarya</taxon>
        <taxon>Basidiomycota</taxon>
        <taxon>Agaricomycotina</taxon>
        <taxon>Agaricomycetes</taxon>
        <taxon>Gloeophyllales</taxon>
        <taxon>Gloeophyllaceae</taxon>
        <taxon>Heliocybe</taxon>
    </lineage>
</organism>
<accession>A0A5C3NAR7</accession>
<evidence type="ECO:0000313" key="4">
    <source>
        <dbReference type="EMBL" id="TFK54372.1"/>
    </source>
</evidence>
<evidence type="ECO:0000259" key="3">
    <source>
        <dbReference type="Pfam" id="PF06916"/>
    </source>
</evidence>
<protein>
    <recommendedName>
        <fullName evidence="3">DUF1279 domain-containing protein</fullName>
    </recommendedName>
</protein>
<dbReference type="InterPro" id="IPR009688">
    <property type="entry name" value="FAM210A/B-like_dom"/>
</dbReference>
<dbReference type="Pfam" id="PF06916">
    <property type="entry name" value="FAM210A-B_dom"/>
    <property type="match status" value="1"/>
</dbReference>
<dbReference type="OrthoDB" id="426386at2759"/>
<feature type="transmembrane region" description="Helical" evidence="2">
    <location>
        <begin position="48"/>
        <end position="71"/>
    </location>
</feature>
<sequence length="169" mass="17994">LPSSFHLFHSTPSSLNNSLPDPDGHDPSTGVPPGASLSQRLKYLIKYYGWYALGLYFIIGALDFGVAFAAINVLGADQVAKVAAAAKEYIFSMIHSTPPEPGQEGIESANAHATGGQEGLYAMIVLAYTIHKTVFLPVRVGLCAALTPRVVGWLGRRGWVGIRGTRKAA</sequence>
<dbReference type="PANTHER" id="PTHR21377">
    <property type="entry name" value="PROTEIN FAM210B, MITOCHONDRIAL"/>
    <property type="match status" value="1"/>
</dbReference>
<feature type="region of interest" description="Disordered" evidence="1">
    <location>
        <begin position="1"/>
        <end position="32"/>
    </location>
</feature>
<keyword evidence="2" id="KW-1133">Transmembrane helix</keyword>
<feature type="non-terminal residue" evidence="4">
    <location>
        <position position="169"/>
    </location>
</feature>
<keyword evidence="2" id="KW-0472">Membrane</keyword>
<dbReference type="STRING" id="5364.A0A5C3NAR7"/>
<dbReference type="AlphaFoldDB" id="A0A5C3NAR7"/>
<gene>
    <name evidence="4" type="ORF">OE88DRAFT_1595375</name>
</gene>
<feature type="compositionally biased region" description="Polar residues" evidence="1">
    <location>
        <begin position="10"/>
        <end position="19"/>
    </location>
</feature>
<evidence type="ECO:0000313" key="5">
    <source>
        <dbReference type="Proteomes" id="UP000305948"/>
    </source>
</evidence>
<proteinExistence type="predicted"/>